<dbReference type="EMBL" id="MU128948">
    <property type="protein sequence ID" value="KAF9515637.1"/>
    <property type="molecule type" value="Genomic_DNA"/>
</dbReference>
<feature type="transmembrane region" description="Helical" evidence="1">
    <location>
        <begin position="68"/>
        <end position="89"/>
    </location>
</feature>
<keyword evidence="1" id="KW-1133">Transmembrane helix</keyword>
<keyword evidence="1" id="KW-0812">Transmembrane</keyword>
<comment type="caution">
    <text evidence="2">The sequence shown here is derived from an EMBL/GenBank/DDBJ whole genome shotgun (WGS) entry which is preliminary data.</text>
</comment>
<dbReference type="Proteomes" id="UP000886523">
    <property type="component" value="Unassembled WGS sequence"/>
</dbReference>
<name>A0A9P6B1B5_9AGAM</name>
<keyword evidence="3" id="KW-1185">Reference proteome</keyword>
<keyword evidence="1" id="KW-0472">Membrane</keyword>
<evidence type="ECO:0000256" key="1">
    <source>
        <dbReference type="SAM" id="Phobius"/>
    </source>
</evidence>
<protein>
    <submittedName>
        <fullName evidence="2">Uncharacterized protein</fullName>
    </submittedName>
</protein>
<accession>A0A9P6B1B5</accession>
<gene>
    <name evidence="2" type="ORF">BS47DRAFT_774400</name>
</gene>
<reference evidence="2" key="1">
    <citation type="journal article" date="2020" name="Nat. Commun.">
        <title>Large-scale genome sequencing of mycorrhizal fungi provides insights into the early evolution of symbiotic traits.</title>
        <authorList>
            <person name="Miyauchi S."/>
            <person name="Kiss E."/>
            <person name="Kuo A."/>
            <person name="Drula E."/>
            <person name="Kohler A."/>
            <person name="Sanchez-Garcia M."/>
            <person name="Morin E."/>
            <person name="Andreopoulos B."/>
            <person name="Barry K.W."/>
            <person name="Bonito G."/>
            <person name="Buee M."/>
            <person name="Carver A."/>
            <person name="Chen C."/>
            <person name="Cichocki N."/>
            <person name="Clum A."/>
            <person name="Culley D."/>
            <person name="Crous P.W."/>
            <person name="Fauchery L."/>
            <person name="Girlanda M."/>
            <person name="Hayes R.D."/>
            <person name="Keri Z."/>
            <person name="LaButti K."/>
            <person name="Lipzen A."/>
            <person name="Lombard V."/>
            <person name="Magnuson J."/>
            <person name="Maillard F."/>
            <person name="Murat C."/>
            <person name="Nolan M."/>
            <person name="Ohm R.A."/>
            <person name="Pangilinan J."/>
            <person name="Pereira M.F."/>
            <person name="Perotto S."/>
            <person name="Peter M."/>
            <person name="Pfister S."/>
            <person name="Riley R."/>
            <person name="Sitrit Y."/>
            <person name="Stielow J.B."/>
            <person name="Szollosi G."/>
            <person name="Zifcakova L."/>
            <person name="Stursova M."/>
            <person name="Spatafora J.W."/>
            <person name="Tedersoo L."/>
            <person name="Vaario L.M."/>
            <person name="Yamada A."/>
            <person name="Yan M."/>
            <person name="Wang P."/>
            <person name="Xu J."/>
            <person name="Bruns T."/>
            <person name="Baldrian P."/>
            <person name="Vilgalys R."/>
            <person name="Dunand C."/>
            <person name="Henrissat B."/>
            <person name="Grigoriev I.V."/>
            <person name="Hibbett D."/>
            <person name="Nagy L.G."/>
            <person name="Martin F.M."/>
        </authorList>
    </citation>
    <scope>NUCLEOTIDE SEQUENCE</scope>
    <source>
        <strain evidence="2">UP504</strain>
    </source>
</reference>
<proteinExistence type="predicted"/>
<evidence type="ECO:0000313" key="3">
    <source>
        <dbReference type="Proteomes" id="UP000886523"/>
    </source>
</evidence>
<dbReference type="OrthoDB" id="3268450at2759"/>
<feature type="transmembrane region" description="Helical" evidence="1">
    <location>
        <begin position="95"/>
        <end position="114"/>
    </location>
</feature>
<organism evidence="2 3">
    <name type="scientific">Hydnum rufescens UP504</name>
    <dbReference type="NCBI Taxonomy" id="1448309"/>
    <lineage>
        <taxon>Eukaryota</taxon>
        <taxon>Fungi</taxon>
        <taxon>Dikarya</taxon>
        <taxon>Basidiomycota</taxon>
        <taxon>Agaricomycotina</taxon>
        <taxon>Agaricomycetes</taxon>
        <taxon>Cantharellales</taxon>
        <taxon>Hydnaceae</taxon>
        <taxon>Hydnum</taxon>
    </lineage>
</organism>
<feature type="transmembrane region" description="Helical" evidence="1">
    <location>
        <begin position="161"/>
        <end position="177"/>
    </location>
</feature>
<dbReference type="AlphaFoldDB" id="A0A9P6B1B5"/>
<sequence length="213" mass="23783">MPVRRSSLTEQDHLDIVAPPQAHLVQPSISTSGLQNNKLSISHRNPTTGVSLDEQGHPPVIKITLYRLLNTMIILGVGIGKFILAMQGHSISPTILDWVFGSLYVMLTYWIGFVEDVRPSVWPWFFHEDCVTPCARRGLSLVIELMHHVWRGLKRNWKRELVGFLLIGLSVFLPYLLPLPDLSPIASLFAGGFGVACPRLSQILSSQILRSLA</sequence>
<evidence type="ECO:0000313" key="2">
    <source>
        <dbReference type="EMBL" id="KAF9515637.1"/>
    </source>
</evidence>